<accession>A0A8J4LYA5</accession>
<dbReference type="Proteomes" id="UP000722791">
    <property type="component" value="Unassembled WGS sequence"/>
</dbReference>
<gene>
    <name evidence="1" type="ORF">Vretimale_17375</name>
</gene>
<organism evidence="1 2">
    <name type="scientific">Volvox reticuliferus</name>
    <dbReference type="NCBI Taxonomy" id="1737510"/>
    <lineage>
        <taxon>Eukaryota</taxon>
        <taxon>Viridiplantae</taxon>
        <taxon>Chlorophyta</taxon>
        <taxon>core chlorophytes</taxon>
        <taxon>Chlorophyceae</taxon>
        <taxon>CS clade</taxon>
        <taxon>Chlamydomonadales</taxon>
        <taxon>Volvocaceae</taxon>
        <taxon>Volvox</taxon>
    </lineage>
</organism>
<comment type="caution">
    <text evidence="1">The sequence shown here is derived from an EMBL/GenBank/DDBJ whole genome shotgun (WGS) entry which is preliminary data.</text>
</comment>
<dbReference type="EMBL" id="BNCQ01000056">
    <property type="protein sequence ID" value="GIM14409.1"/>
    <property type="molecule type" value="Genomic_DNA"/>
</dbReference>
<dbReference type="AlphaFoldDB" id="A0A8J4LYA5"/>
<reference evidence="1" key="1">
    <citation type="journal article" date="2021" name="Proc. Natl. Acad. Sci. U.S.A.">
        <title>Three genomes in the algal genus Volvox reveal the fate of a haploid sex-determining region after a transition to homothallism.</title>
        <authorList>
            <person name="Yamamoto K."/>
            <person name="Hamaji T."/>
            <person name="Kawai-Toyooka H."/>
            <person name="Matsuzaki R."/>
            <person name="Takahashi F."/>
            <person name="Nishimura Y."/>
            <person name="Kawachi M."/>
            <person name="Noguchi H."/>
            <person name="Minakuchi Y."/>
            <person name="Umen J.G."/>
            <person name="Toyoda A."/>
            <person name="Nozaki H."/>
        </authorList>
    </citation>
    <scope>NUCLEOTIDE SEQUENCE</scope>
    <source>
        <strain evidence="1">NIES-3785</strain>
    </source>
</reference>
<proteinExistence type="predicted"/>
<name>A0A8J4LYA5_9CHLO</name>
<protein>
    <submittedName>
        <fullName evidence="1">Uncharacterized protein</fullName>
    </submittedName>
</protein>
<evidence type="ECO:0000313" key="1">
    <source>
        <dbReference type="EMBL" id="GIM14409.1"/>
    </source>
</evidence>
<sequence>MMIPSKKPLANVPYAFEVTYQASAYIYKNSSKKSKTVHPPTLRSFLFCEFQITTQQLIHDFLLLLGMTYMTTAPRSTHGDDRETYFYYLLKQTFRYVQK</sequence>
<evidence type="ECO:0000313" key="2">
    <source>
        <dbReference type="Proteomes" id="UP000722791"/>
    </source>
</evidence>